<feature type="transmembrane region" description="Helical" evidence="1">
    <location>
        <begin position="39"/>
        <end position="61"/>
    </location>
</feature>
<evidence type="ECO:0000256" key="1">
    <source>
        <dbReference type="SAM" id="Phobius"/>
    </source>
</evidence>
<proteinExistence type="predicted"/>
<keyword evidence="1" id="KW-1133">Transmembrane helix</keyword>
<dbReference type="Proteomes" id="UP000177996">
    <property type="component" value="Unassembled WGS sequence"/>
</dbReference>
<gene>
    <name evidence="2" type="ORF">A3D65_06400</name>
</gene>
<organism evidence="2 3">
    <name type="scientific">Candidatus Lloydbacteria bacterium RIFCSPHIGHO2_02_FULL_50_13</name>
    <dbReference type="NCBI Taxonomy" id="1798661"/>
    <lineage>
        <taxon>Bacteria</taxon>
        <taxon>Candidatus Lloydiibacteriota</taxon>
    </lineage>
</organism>
<sequence>MTSLSECDFALCASLIGAAPTAMLCSLLALFMKQGQEEIQALLLVGSIGTLIALCFGGVFWKRNRELFTR</sequence>
<evidence type="ECO:0000313" key="2">
    <source>
        <dbReference type="EMBL" id="OGZ07440.1"/>
    </source>
</evidence>
<protein>
    <submittedName>
        <fullName evidence="2">Uncharacterized protein</fullName>
    </submittedName>
</protein>
<comment type="caution">
    <text evidence="2">The sequence shown here is derived from an EMBL/GenBank/DDBJ whole genome shotgun (WGS) entry which is preliminary data.</text>
</comment>
<feature type="transmembrane region" description="Helical" evidence="1">
    <location>
        <begin position="9"/>
        <end position="33"/>
    </location>
</feature>
<keyword evidence="1" id="KW-0472">Membrane</keyword>
<dbReference type="EMBL" id="MHLL01000059">
    <property type="protein sequence ID" value="OGZ07440.1"/>
    <property type="molecule type" value="Genomic_DNA"/>
</dbReference>
<reference evidence="2 3" key="1">
    <citation type="journal article" date="2016" name="Nat. Commun.">
        <title>Thousands of microbial genomes shed light on interconnected biogeochemical processes in an aquifer system.</title>
        <authorList>
            <person name="Anantharaman K."/>
            <person name="Brown C.T."/>
            <person name="Hug L.A."/>
            <person name="Sharon I."/>
            <person name="Castelle C.J."/>
            <person name="Probst A.J."/>
            <person name="Thomas B.C."/>
            <person name="Singh A."/>
            <person name="Wilkins M.J."/>
            <person name="Karaoz U."/>
            <person name="Brodie E.L."/>
            <person name="Williams K.H."/>
            <person name="Hubbard S.S."/>
            <person name="Banfield J.F."/>
        </authorList>
    </citation>
    <scope>NUCLEOTIDE SEQUENCE [LARGE SCALE GENOMIC DNA]</scope>
</reference>
<dbReference type="AlphaFoldDB" id="A0A1G2D390"/>
<accession>A0A1G2D390</accession>
<name>A0A1G2D390_9BACT</name>
<keyword evidence="1" id="KW-0812">Transmembrane</keyword>
<evidence type="ECO:0000313" key="3">
    <source>
        <dbReference type="Proteomes" id="UP000177996"/>
    </source>
</evidence>